<name>A0AAE6NTR7_PARPN</name>
<proteinExistence type="predicted"/>
<feature type="transmembrane region" description="Helical" evidence="2">
    <location>
        <begin position="90"/>
        <end position="107"/>
    </location>
</feature>
<dbReference type="Pfam" id="PF05145">
    <property type="entry name" value="AbrB"/>
    <property type="match status" value="1"/>
</dbReference>
<evidence type="ECO:0000313" key="4">
    <source>
        <dbReference type="Proteomes" id="UP000326453"/>
    </source>
</evidence>
<feature type="region of interest" description="Disordered" evidence="1">
    <location>
        <begin position="46"/>
        <end position="76"/>
    </location>
</feature>
<dbReference type="GO" id="GO:0010468">
    <property type="term" value="P:regulation of gene expression"/>
    <property type="evidence" value="ECO:0007669"/>
    <property type="project" value="InterPro"/>
</dbReference>
<dbReference type="InterPro" id="IPR007820">
    <property type="entry name" value="AbrB_fam"/>
</dbReference>
<dbReference type="GO" id="GO:0016020">
    <property type="term" value="C:membrane"/>
    <property type="evidence" value="ECO:0007669"/>
    <property type="project" value="InterPro"/>
</dbReference>
<organism evidence="3 4">
    <name type="scientific">Paracoccus pantotrophus</name>
    <name type="common">Thiosphaera pantotropha</name>
    <dbReference type="NCBI Taxonomy" id="82367"/>
    <lineage>
        <taxon>Bacteria</taxon>
        <taxon>Pseudomonadati</taxon>
        <taxon>Pseudomonadota</taxon>
        <taxon>Alphaproteobacteria</taxon>
        <taxon>Rhodobacterales</taxon>
        <taxon>Paracoccaceae</taxon>
        <taxon>Paracoccus</taxon>
    </lineage>
</organism>
<evidence type="ECO:0000256" key="2">
    <source>
        <dbReference type="SAM" id="Phobius"/>
    </source>
</evidence>
<reference evidence="3 4" key="1">
    <citation type="submission" date="2019-01" db="EMBL/GenBank/DDBJ databases">
        <title>Complete Genome Sequence and Annotation of the Paracoccus pantotrophus type strain DSM 2944.</title>
        <authorList>
            <person name="Bockwoldt J.A."/>
            <person name="Zimmermann M."/>
            <person name="Tiso T."/>
            <person name="Blank L.M."/>
        </authorList>
    </citation>
    <scope>NUCLEOTIDE SEQUENCE [LARGE SCALE GENOMIC DNA]</scope>
    <source>
        <strain evidence="3 4">DSM 2944</strain>
    </source>
</reference>
<evidence type="ECO:0000256" key="1">
    <source>
        <dbReference type="SAM" id="MobiDB-lite"/>
    </source>
</evidence>
<gene>
    <name evidence="3" type="ORF">ESD82_02285</name>
</gene>
<accession>A0AAE6NTR7</accession>
<keyword evidence="2" id="KW-1133">Transmembrane helix</keyword>
<dbReference type="Proteomes" id="UP000326453">
    <property type="component" value="Chromosome 2"/>
</dbReference>
<dbReference type="EMBL" id="CP044423">
    <property type="protein sequence ID" value="QFG35045.1"/>
    <property type="molecule type" value="Genomic_DNA"/>
</dbReference>
<dbReference type="KEGG" id="ppan:ESD82_02285"/>
<keyword evidence="2" id="KW-0812">Transmembrane</keyword>
<protein>
    <submittedName>
        <fullName evidence="3">AbrB family transcriptional regulator</fullName>
    </submittedName>
</protein>
<evidence type="ECO:0000313" key="3">
    <source>
        <dbReference type="EMBL" id="QFG35045.1"/>
    </source>
</evidence>
<keyword evidence="2" id="KW-0472">Membrane</keyword>
<feature type="transmembrane region" description="Helical" evidence="2">
    <location>
        <begin position="137"/>
        <end position="154"/>
    </location>
</feature>
<dbReference type="AlphaFoldDB" id="A0AAE6NTR7"/>
<sequence length="164" mass="16902">MRAGDAAGPAGGRGAACGAAQPRLGALADRPSGSCLVSRRSRPYHQVERWHHGHRPGAGGARANDPVRHRSGGDRCGPAADPALRLVRAALSWIAGIGLMGGMLAAVPGSIDSIAILAIGTGADIAFAMSLQTLRRFAVVIVGPLIATGVAHMRHRQRQGRGRM</sequence>